<dbReference type="RefSeq" id="WP_117857230.1">
    <property type="nucleotide sequence ID" value="NZ_JAOQJZ010000002.1"/>
</dbReference>
<dbReference type="GO" id="GO:0007059">
    <property type="term" value="P:chromosome segregation"/>
    <property type="evidence" value="ECO:0007669"/>
    <property type="project" value="UniProtKB-KW"/>
</dbReference>
<dbReference type="SUPFAM" id="SSF56349">
    <property type="entry name" value="DNA breaking-rejoining enzymes"/>
    <property type="match status" value="1"/>
</dbReference>
<keyword evidence="4" id="KW-0159">Chromosome partition</keyword>
<dbReference type="PANTHER" id="PTHR30349:SF77">
    <property type="entry name" value="TYROSINE RECOMBINASE XERC"/>
    <property type="match status" value="1"/>
</dbReference>
<name>A0AAE3LJP1_9FIRM</name>
<dbReference type="Pfam" id="PF00589">
    <property type="entry name" value="Phage_integrase"/>
    <property type="match status" value="1"/>
</dbReference>
<evidence type="ECO:0000259" key="10">
    <source>
        <dbReference type="PROSITE" id="PS51898"/>
    </source>
</evidence>
<dbReference type="GO" id="GO:0015074">
    <property type="term" value="P:DNA integration"/>
    <property type="evidence" value="ECO:0007669"/>
    <property type="project" value="UniProtKB-KW"/>
</dbReference>
<reference evidence="12 13" key="1">
    <citation type="journal article" date="2021" name="ISME Commun">
        <title>Automated analysis of genomic sequences facilitates high-throughput and comprehensive description of bacteria.</title>
        <authorList>
            <person name="Hitch T.C.A."/>
        </authorList>
    </citation>
    <scope>NUCLEOTIDE SEQUENCE [LARGE SCALE GENOMIC DNA]</scope>
    <source>
        <strain evidence="12 13">Sanger_31</strain>
    </source>
</reference>
<keyword evidence="6 9" id="KW-0238">DNA-binding</keyword>
<keyword evidence="3" id="KW-0132">Cell division</keyword>
<dbReference type="InterPro" id="IPR010998">
    <property type="entry name" value="Integrase_recombinase_N"/>
</dbReference>
<dbReference type="GO" id="GO:0003677">
    <property type="term" value="F:DNA binding"/>
    <property type="evidence" value="ECO:0007669"/>
    <property type="project" value="UniProtKB-UniRule"/>
</dbReference>
<proteinExistence type="predicted"/>
<keyword evidence="7" id="KW-0233">DNA recombination</keyword>
<dbReference type="InterPro" id="IPR011010">
    <property type="entry name" value="DNA_brk_join_enz"/>
</dbReference>
<dbReference type="GO" id="GO:0005737">
    <property type="term" value="C:cytoplasm"/>
    <property type="evidence" value="ECO:0007669"/>
    <property type="project" value="UniProtKB-SubCell"/>
</dbReference>
<organism evidence="12 13">
    <name type="scientific">Hominimerdicola aceti</name>
    <dbReference type="NCBI Taxonomy" id="2981726"/>
    <lineage>
        <taxon>Bacteria</taxon>
        <taxon>Bacillati</taxon>
        <taxon>Bacillota</taxon>
        <taxon>Clostridia</taxon>
        <taxon>Eubacteriales</taxon>
        <taxon>Oscillospiraceae</taxon>
        <taxon>Hominimerdicola</taxon>
    </lineage>
</organism>
<evidence type="ECO:0000256" key="7">
    <source>
        <dbReference type="ARBA" id="ARBA00023172"/>
    </source>
</evidence>
<dbReference type="GO" id="GO:0006310">
    <property type="term" value="P:DNA recombination"/>
    <property type="evidence" value="ECO:0007669"/>
    <property type="project" value="UniProtKB-KW"/>
</dbReference>
<dbReference type="InterPro" id="IPR013762">
    <property type="entry name" value="Integrase-like_cat_sf"/>
</dbReference>
<evidence type="ECO:0000256" key="2">
    <source>
        <dbReference type="ARBA" id="ARBA00022490"/>
    </source>
</evidence>
<comment type="subcellular location">
    <subcellularLocation>
        <location evidence="1">Cytoplasm</location>
    </subcellularLocation>
</comment>
<dbReference type="InterPro" id="IPR002104">
    <property type="entry name" value="Integrase_catalytic"/>
</dbReference>
<feature type="domain" description="Core-binding (CB)" evidence="11">
    <location>
        <begin position="7"/>
        <end position="112"/>
    </location>
</feature>
<evidence type="ECO:0000313" key="12">
    <source>
        <dbReference type="EMBL" id="MCU6704862.1"/>
    </source>
</evidence>
<protein>
    <submittedName>
        <fullName evidence="12">Tyrosine-type recombinase/integrase</fullName>
    </submittedName>
</protein>
<dbReference type="Gene3D" id="1.10.443.10">
    <property type="entry name" value="Intergrase catalytic core"/>
    <property type="match status" value="1"/>
</dbReference>
<gene>
    <name evidence="12" type="ORF">OCV57_02820</name>
</gene>
<keyword evidence="5" id="KW-0229">DNA integration</keyword>
<dbReference type="PROSITE" id="PS51898">
    <property type="entry name" value="TYR_RECOMBINASE"/>
    <property type="match status" value="1"/>
</dbReference>
<evidence type="ECO:0000256" key="1">
    <source>
        <dbReference type="ARBA" id="ARBA00004496"/>
    </source>
</evidence>
<accession>A0AAE3LJP1</accession>
<comment type="caution">
    <text evidence="12">The sequence shown here is derived from an EMBL/GenBank/DDBJ whole genome shotgun (WGS) entry which is preliminary data.</text>
</comment>
<evidence type="ECO:0000256" key="6">
    <source>
        <dbReference type="ARBA" id="ARBA00023125"/>
    </source>
</evidence>
<evidence type="ECO:0000256" key="5">
    <source>
        <dbReference type="ARBA" id="ARBA00022908"/>
    </source>
</evidence>
<feature type="domain" description="Tyr recombinase" evidence="10">
    <location>
        <begin position="134"/>
        <end position="313"/>
    </location>
</feature>
<evidence type="ECO:0000256" key="9">
    <source>
        <dbReference type="PROSITE-ProRule" id="PRU01248"/>
    </source>
</evidence>
<evidence type="ECO:0000259" key="11">
    <source>
        <dbReference type="PROSITE" id="PS51900"/>
    </source>
</evidence>
<dbReference type="PROSITE" id="PS51900">
    <property type="entry name" value="CB"/>
    <property type="match status" value="1"/>
</dbReference>
<evidence type="ECO:0000256" key="3">
    <source>
        <dbReference type="ARBA" id="ARBA00022618"/>
    </source>
</evidence>
<evidence type="ECO:0000256" key="4">
    <source>
        <dbReference type="ARBA" id="ARBA00022829"/>
    </source>
</evidence>
<evidence type="ECO:0000313" key="13">
    <source>
        <dbReference type="Proteomes" id="UP001208131"/>
    </source>
</evidence>
<dbReference type="GO" id="GO:0051301">
    <property type="term" value="P:cell division"/>
    <property type="evidence" value="ECO:0007669"/>
    <property type="project" value="UniProtKB-KW"/>
</dbReference>
<keyword evidence="8" id="KW-0131">Cell cycle</keyword>
<dbReference type="AlphaFoldDB" id="A0AAE3LJP1"/>
<sequence length="326" mass="37901">MKQAYVDDCPYYLDDFLTNMKVVKDRSDRTEEAYFIDIRTFLRYLNVKHHAVPAETPFNKIKIKETPIEWLECFSLNDAYVYLKYLKDERNNSTKTRARKCSALKQFYVYLCQKAKIISNNPLDDLELPHINQALPKYLSLEQSLELLRNIDSKNQVRDYCIITLFLNCGMRLSELVGLNLSDYSRDNRTLRVLGKGRKERIIYLNDACVSALDEYIDTTRPHVEQTAIFLSANKTRINKRRVQQIVDEQLQRAGLSNLGITTHKLRHTAATLMYQHGGVDTLVLKDILGHKSIATTEIYTHLSDENIKKAMESNPLSEEIEKKKK</sequence>
<dbReference type="EMBL" id="JAOQJZ010000002">
    <property type="protein sequence ID" value="MCU6704862.1"/>
    <property type="molecule type" value="Genomic_DNA"/>
</dbReference>
<evidence type="ECO:0000256" key="8">
    <source>
        <dbReference type="ARBA" id="ARBA00023306"/>
    </source>
</evidence>
<dbReference type="InterPro" id="IPR050090">
    <property type="entry name" value="Tyrosine_recombinase_XerCD"/>
</dbReference>
<keyword evidence="13" id="KW-1185">Reference proteome</keyword>
<keyword evidence="2" id="KW-0963">Cytoplasm</keyword>
<dbReference type="Gene3D" id="1.10.150.130">
    <property type="match status" value="1"/>
</dbReference>
<dbReference type="Proteomes" id="UP001208131">
    <property type="component" value="Unassembled WGS sequence"/>
</dbReference>
<dbReference type="InterPro" id="IPR044068">
    <property type="entry name" value="CB"/>
</dbReference>
<dbReference type="PANTHER" id="PTHR30349">
    <property type="entry name" value="PHAGE INTEGRASE-RELATED"/>
    <property type="match status" value="1"/>
</dbReference>